<sequence>MNSDSLEQAKNRQQVFDNFLKIEHEVGANLDKFAFLDQGFEQSPYQNTIQNYPQYLNRKPLQYSPYPALGKIPDIDKEIISFRLMI</sequence>
<proteinExistence type="predicted"/>
<evidence type="ECO:0000313" key="1">
    <source>
        <dbReference type="EMBL" id="GDZ92310.1"/>
    </source>
</evidence>
<name>A0A4P5Z8E5_PLAAG</name>
<dbReference type="EMBL" id="BJCD01000027">
    <property type="protein sequence ID" value="GDZ92310.1"/>
    <property type="molecule type" value="Genomic_DNA"/>
</dbReference>
<evidence type="ECO:0000313" key="2">
    <source>
        <dbReference type="Proteomes" id="UP000299794"/>
    </source>
</evidence>
<gene>
    <name evidence="1" type="ORF">PA905_00040</name>
</gene>
<reference evidence="2" key="1">
    <citation type="submission" date="2019-02" db="EMBL/GenBank/DDBJ databases">
        <title>Draft genome sequence of Planktothrix agardhii NIES-905.</title>
        <authorList>
            <person name="Yamaguchi H."/>
            <person name="Suzuki S."/>
            <person name="Kawachi M."/>
        </authorList>
    </citation>
    <scope>NUCLEOTIDE SEQUENCE [LARGE SCALE GENOMIC DNA]</scope>
    <source>
        <strain evidence="2">CCAP 1459/11A</strain>
    </source>
</reference>
<accession>A0A4P5Z8E5</accession>
<dbReference type="Proteomes" id="UP000299794">
    <property type="component" value="Unassembled WGS sequence"/>
</dbReference>
<comment type="caution">
    <text evidence="1">The sequence shown here is derived from an EMBL/GenBank/DDBJ whole genome shotgun (WGS) entry which is preliminary data.</text>
</comment>
<dbReference type="AlphaFoldDB" id="A0A4P5Z8E5"/>
<protein>
    <submittedName>
        <fullName evidence="1">Uncharacterized protein</fullName>
    </submittedName>
</protein>
<dbReference type="RefSeq" id="WP_052338589.1">
    <property type="nucleotide sequence ID" value="NZ_BJCD01000027.1"/>
</dbReference>
<organism evidence="1 2">
    <name type="scientific">Planktothrix agardhii CCAP 1459/11A</name>
    <dbReference type="NCBI Taxonomy" id="282420"/>
    <lineage>
        <taxon>Bacteria</taxon>
        <taxon>Bacillati</taxon>
        <taxon>Cyanobacteriota</taxon>
        <taxon>Cyanophyceae</taxon>
        <taxon>Oscillatoriophycideae</taxon>
        <taxon>Oscillatoriales</taxon>
        <taxon>Microcoleaceae</taxon>
        <taxon>Planktothrix</taxon>
    </lineage>
</organism>